<dbReference type="AlphaFoldDB" id="A0A9P6M926"/>
<name>A0A9P6M926_9FUNG</name>
<dbReference type="PANTHER" id="PTHR32015">
    <property type="entry name" value="FASTING INDUCED LIPASE"/>
    <property type="match status" value="1"/>
</dbReference>
<dbReference type="Proteomes" id="UP000749646">
    <property type="component" value="Unassembled WGS sequence"/>
</dbReference>
<dbReference type="InterPro" id="IPR029058">
    <property type="entry name" value="AB_hydrolase_fold"/>
</dbReference>
<dbReference type="GO" id="GO:0016298">
    <property type="term" value="F:lipase activity"/>
    <property type="evidence" value="ECO:0007669"/>
    <property type="project" value="TreeGrafter"/>
</dbReference>
<feature type="signal peptide" evidence="1">
    <location>
        <begin position="1"/>
        <end position="24"/>
    </location>
</feature>
<reference evidence="2" key="1">
    <citation type="journal article" date="2020" name="Fungal Divers.">
        <title>Resolving the Mortierellaceae phylogeny through synthesis of multi-gene phylogenetics and phylogenomics.</title>
        <authorList>
            <person name="Vandepol N."/>
            <person name="Liber J."/>
            <person name="Desiro A."/>
            <person name="Na H."/>
            <person name="Kennedy M."/>
            <person name="Barry K."/>
            <person name="Grigoriev I.V."/>
            <person name="Miller A.N."/>
            <person name="O'Donnell K."/>
            <person name="Stajich J.E."/>
            <person name="Bonito G."/>
        </authorList>
    </citation>
    <scope>NUCLEOTIDE SEQUENCE</scope>
    <source>
        <strain evidence="2">MES-2147</strain>
    </source>
</reference>
<proteinExistence type="predicted"/>
<dbReference type="InterPro" id="IPR002918">
    <property type="entry name" value="Lipase_EstA/Esterase_EstB"/>
</dbReference>
<organism evidence="2 3">
    <name type="scientific">Modicella reniformis</name>
    <dbReference type="NCBI Taxonomy" id="1440133"/>
    <lineage>
        <taxon>Eukaryota</taxon>
        <taxon>Fungi</taxon>
        <taxon>Fungi incertae sedis</taxon>
        <taxon>Mucoromycota</taxon>
        <taxon>Mortierellomycotina</taxon>
        <taxon>Mortierellomycetes</taxon>
        <taxon>Mortierellales</taxon>
        <taxon>Mortierellaceae</taxon>
        <taxon>Modicella</taxon>
    </lineage>
</organism>
<dbReference type="Gene3D" id="3.40.50.1820">
    <property type="entry name" value="alpha/beta hydrolase"/>
    <property type="match status" value="1"/>
</dbReference>
<gene>
    <name evidence="2" type="ORF">BGZ65_004022</name>
</gene>
<evidence type="ECO:0000313" key="3">
    <source>
        <dbReference type="Proteomes" id="UP000749646"/>
    </source>
</evidence>
<evidence type="ECO:0008006" key="4">
    <source>
        <dbReference type="Google" id="ProtNLM"/>
    </source>
</evidence>
<sequence length="315" mass="34291">MLLSKSLSVVALTLAAIASSFVQASPIPASTAPDVYIPLKERVYTAEQIDQHTNIMKRSSSGFNDWSCKPSAAHPRPIVLVHGLIGNGWDNWLYMAPRFVARGYCVFSLTYGQLPGIPLFAGLDKMETGAQQLSAFVDKVLAATNSTKVNLVGHSQGSLMPRYYLKYMGGAAKIDKYAAFGTIAYGTDLHSIAPFLTALGLYDVIKQVVDPFCLSCFQLLQGSPFLKDLNAGGDTVPGVQYKYIVSKYDQVVTPYTSGHLRDKNPLVQNVVLQNICALDLSEHVAQMLDPIVFHSINAFFDSKANQNVNCLSALT</sequence>
<accession>A0A9P6M926</accession>
<feature type="chain" id="PRO_5040191456" description="Lipase" evidence="1">
    <location>
        <begin position="25"/>
        <end position="315"/>
    </location>
</feature>
<keyword evidence="1" id="KW-0732">Signal</keyword>
<dbReference type="PANTHER" id="PTHR32015:SF1">
    <property type="entry name" value="LIPASE"/>
    <property type="match status" value="1"/>
</dbReference>
<dbReference type="Pfam" id="PF01674">
    <property type="entry name" value="Lipase_2"/>
    <property type="match status" value="1"/>
</dbReference>
<dbReference type="SUPFAM" id="SSF53474">
    <property type="entry name" value="alpha/beta-Hydrolases"/>
    <property type="match status" value="1"/>
</dbReference>
<dbReference type="GO" id="GO:0016042">
    <property type="term" value="P:lipid catabolic process"/>
    <property type="evidence" value="ECO:0007669"/>
    <property type="project" value="InterPro"/>
</dbReference>
<dbReference type="OrthoDB" id="9974421at2759"/>
<comment type="caution">
    <text evidence="2">The sequence shown here is derived from an EMBL/GenBank/DDBJ whole genome shotgun (WGS) entry which is preliminary data.</text>
</comment>
<evidence type="ECO:0000256" key="1">
    <source>
        <dbReference type="SAM" id="SignalP"/>
    </source>
</evidence>
<keyword evidence="3" id="KW-1185">Reference proteome</keyword>
<dbReference type="EMBL" id="JAAAHW010003709">
    <property type="protein sequence ID" value="KAF9981374.1"/>
    <property type="molecule type" value="Genomic_DNA"/>
</dbReference>
<protein>
    <recommendedName>
        <fullName evidence="4">Lipase</fullName>
    </recommendedName>
</protein>
<evidence type="ECO:0000313" key="2">
    <source>
        <dbReference type="EMBL" id="KAF9981374.1"/>
    </source>
</evidence>